<dbReference type="RefSeq" id="WP_398717910.1">
    <property type="nucleotide sequence ID" value="NZ_JBIRWE010000001.1"/>
</dbReference>
<keyword evidence="16" id="KW-1185">Reference proteome</keyword>
<comment type="subcellular location">
    <subcellularLocation>
        <location evidence="12">Cytoplasm</location>
    </subcellularLocation>
</comment>
<dbReference type="InterPro" id="IPR002937">
    <property type="entry name" value="Amino_oxidase"/>
</dbReference>
<evidence type="ECO:0000259" key="14">
    <source>
        <dbReference type="Pfam" id="PF01593"/>
    </source>
</evidence>
<feature type="region of interest" description="Disordered" evidence="13">
    <location>
        <begin position="273"/>
        <end position="418"/>
    </location>
</feature>
<evidence type="ECO:0000256" key="10">
    <source>
        <dbReference type="ARBA" id="ARBA00023002"/>
    </source>
</evidence>
<organism evidence="15 16">
    <name type="scientific">Streptomyces pathocidini</name>
    <dbReference type="NCBI Taxonomy" id="1650571"/>
    <lineage>
        <taxon>Bacteria</taxon>
        <taxon>Bacillati</taxon>
        <taxon>Actinomycetota</taxon>
        <taxon>Actinomycetes</taxon>
        <taxon>Kitasatosporales</taxon>
        <taxon>Streptomycetaceae</taxon>
        <taxon>Streptomyces</taxon>
    </lineage>
</organism>
<dbReference type="Gene3D" id="1.10.3110.10">
    <property type="entry name" value="protoporphyrinogen ix oxidase, domain 3"/>
    <property type="match status" value="1"/>
</dbReference>
<gene>
    <name evidence="15" type="primary">hemG</name>
    <name evidence="15" type="ORF">ACH429_01135</name>
</gene>
<dbReference type="InterPro" id="IPR036188">
    <property type="entry name" value="FAD/NAD-bd_sf"/>
</dbReference>
<keyword evidence="12" id="KW-0963">Cytoplasm</keyword>
<dbReference type="EMBL" id="JBIRWE010000001">
    <property type="protein sequence ID" value="MFI1962745.1"/>
    <property type="molecule type" value="Genomic_DNA"/>
</dbReference>
<protein>
    <recommendedName>
        <fullName evidence="7 12">Coproporphyrinogen III oxidase</fullName>
        <ecNumber evidence="6 12">1.3.3.15</ecNumber>
    </recommendedName>
</protein>
<comment type="similarity">
    <text evidence="5 12">Belongs to the protoporphyrinogen/coproporphyrinogen oxidase family. Coproporphyrinogen III oxidase subfamily.</text>
</comment>
<name>A0ABW7ULX0_9ACTN</name>
<dbReference type="Gene3D" id="3.50.50.60">
    <property type="entry name" value="FAD/NAD(P)-binding domain"/>
    <property type="match status" value="2"/>
</dbReference>
<dbReference type="Gene3D" id="3.90.660.20">
    <property type="entry name" value="Protoporphyrinogen oxidase, mitochondrial, domain 2"/>
    <property type="match status" value="2"/>
</dbReference>
<comment type="catalytic activity">
    <reaction evidence="1">
        <text>coproporphyrinogen III + 3 O2 = coproporphyrin III + 3 H2O2</text>
        <dbReference type="Rhea" id="RHEA:43436"/>
        <dbReference type="ChEBI" id="CHEBI:15379"/>
        <dbReference type="ChEBI" id="CHEBI:16240"/>
        <dbReference type="ChEBI" id="CHEBI:57309"/>
        <dbReference type="ChEBI" id="CHEBI:131725"/>
        <dbReference type="EC" id="1.3.3.15"/>
    </reaction>
    <physiologicalReaction direction="left-to-right" evidence="1">
        <dbReference type="Rhea" id="RHEA:43437"/>
    </physiologicalReaction>
</comment>
<proteinExistence type="inferred from homology"/>
<evidence type="ECO:0000256" key="5">
    <source>
        <dbReference type="ARBA" id="ARBA00008310"/>
    </source>
</evidence>
<comment type="pathway">
    <text evidence="4 12">Porphyrin-containing compound metabolism; protoheme biosynthesis.</text>
</comment>
<feature type="domain" description="Amine oxidase" evidence="14">
    <location>
        <begin position="29"/>
        <end position="268"/>
    </location>
</feature>
<dbReference type="Proteomes" id="UP001611548">
    <property type="component" value="Unassembled WGS sequence"/>
</dbReference>
<keyword evidence="11 12" id="KW-0350">Heme biosynthesis</keyword>
<dbReference type="InterPro" id="IPR004572">
    <property type="entry name" value="Protoporphyrinogen_oxidase"/>
</dbReference>
<evidence type="ECO:0000256" key="2">
    <source>
        <dbReference type="ARBA" id="ARBA00001974"/>
    </source>
</evidence>
<sequence length="639" mass="64419">MSKADTRTGVGGGQRGGTGPHVVVVGGGISGLAAAHRLGAAGVRVTVLEGSDRLGGKLYADEIEGVPVDLGAESMLARRPEAVALARAVGLGDRLQPPATASASLWTRGRLRPMPKGHVMGVPGDLAALAASGVISPEGLARIEREGELAPTEVGEDVAVGAYVAARLGREVVDRLVEPLLGGVYAGDAYRISMRAAVPQLFEAARTHRSLVEGVRELQSRVGADGPGAPVFMGIDGGVGRLPLAVADACRAAGVEVVTGAVVQRLSLVAGEPASVAPSVGGPPSVESSSVEPPSGSGAGARRGTSSGGERAGFVPGFPPEFVRRPAGAPRHTPSPPSAAEGSESSSGVEGFESSSVGEGSESPVAVERSESSSGVERSESSSVGEGSESPVAGERPQSSSGGGGSGQTRARRASGAAGWEVVVREVGGGSRVLLADGVVLAVPASEAARLLGPNSPAAAGELAAVEYASMALVTLAFRRGDVGGLPEGSGFLVPPVDGRTIKASTFSSRKWGWLGGDESGLFMLRTSIGRFGDEADLKREDADLVRISLDELRAATGLAARPVATRVTRWDGGLPQYPVGHLARVARIRERVAELPGLRVCGAAYDGVGIPACVASAHAAADGLWATLAEDAGPGERE</sequence>
<feature type="compositionally biased region" description="Gly residues" evidence="13">
    <location>
        <begin position="297"/>
        <end position="311"/>
    </location>
</feature>
<feature type="region of interest" description="Disordered" evidence="13">
    <location>
        <begin position="1"/>
        <end position="20"/>
    </location>
</feature>
<evidence type="ECO:0000256" key="9">
    <source>
        <dbReference type="ARBA" id="ARBA00022827"/>
    </source>
</evidence>
<comment type="cofactor">
    <cofactor evidence="2 12">
        <name>FAD</name>
        <dbReference type="ChEBI" id="CHEBI:57692"/>
    </cofactor>
</comment>
<keyword evidence="9 12" id="KW-0274">FAD</keyword>
<comment type="function">
    <text evidence="3 12">Involved in coproporphyrin-dependent heme b biosynthesis. Catalyzes the oxidation of coproporphyrinogen III to coproporphyrin III.</text>
</comment>
<evidence type="ECO:0000256" key="13">
    <source>
        <dbReference type="SAM" id="MobiDB-lite"/>
    </source>
</evidence>
<dbReference type="SUPFAM" id="SSF51905">
    <property type="entry name" value="FAD/NAD(P)-binding domain"/>
    <property type="match status" value="1"/>
</dbReference>
<dbReference type="PANTHER" id="PTHR42923:SF3">
    <property type="entry name" value="PROTOPORPHYRINOGEN OXIDASE"/>
    <property type="match status" value="1"/>
</dbReference>
<evidence type="ECO:0000256" key="7">
    <source>
        <dbReference type="ARBA" id="ARBA00019046"/>
    </source>
</evidence>
<evidence type="ECO:0000256" key="4">
    <source>
        <dbReference type="ARBA" id="ARBA00004744"/>
    </source>
</evidence>
<reference evidence="15 16" key="1">
    <citation type="submission" date="2024-10" db="EMBL/GenBank/DDBJ databases">
        <title>The Natural Products Discovery Center: Release of the First 8490 Sequenced Strains for Exploring Actinobacteria Biosynthetic Diversity.</title>
        <authorList>
            <person name="Kalkreuter E."/>
            <person name="Kautsar S.A."/>
            <person name="Yang D."/>
            <person name="Bader C.D."/>
            <person name="Teijaro C.N."/>
            <person name="Fluegel L."/>
            <person name="Davis C.M."/>
            <person name="Simpson J.R."/>
            <person name="Lauterbach L."/>
            <person name="Steele A.D."/>
            <person name="Gui C."/>
            <person name="Meng S."/>
            <person name="Li G."/>
            <person name="Viehrig K."/>
            <person name="Ye F."/>
            <person name="Su P."/>
            <person name="Kiefer A.F."/>
            <person name="Nichols A."/>
            <person name="Cepeda A.J."/>
            <person name="Yan W."/>
            <person name="Fan B."/>
            <person name="Jiang Y."/>
            <person name="Adhikari A."/>
            <person name="Zheng C.-J."/>
            <person name="Schuster L."/>
            <person name="Cowan T.M."/>
            <person name="Smanski M.J."/>
            <person name="Chevrette M.G."/>
            <person name="De Carvalho L.P.S."/>
            <person name="Shen B."/>
        </authorList>
    </citation>
    <scope>NUCLEOTIDE SEQUENCE [LARGE SCALE GENOMIC DNA]</scope>
    <source>
        <strain evidence="15 16">NPDC020327</strain>
    </source>
</reference>
<evidence type="ECO:0000256" key="6">
    <source>
        <dbReference type="ARBA" id="ARBA00012402"/>
    </source>
</evidence>
<dbReference type="EC" id="1.3.3.15" evidence="6 12"/>
<dbReference type="PANTHER" id="PTHR42923">
    <property type="entry name" value="PROTOPORPHYRINOGEN OXIDASE"/>
    <property type="match status" value="1"/>
</dbReference>
<keyword evidence="10 12" id="KW-0560">Oxidoreductase</keyword>
<accession>A0ABW7ULX0</accession>
<feature type="compositionally biased region" description="Low complexity" evidence="13">
    <location>
        <begin position="273"/>
        <end position="296"/>
    </location>
</feature>
<evidence type="ECO:0000256" key="8">
    <source>
        <dbReference type="ARBA" id="ARBA00022630"/>
    </source>
</evidence>
<feature type="compositionally biased region" description="Low complexity" evidence="13">
    <location>
        <begin position="338"/>
        <end position="390"/>
    </location>
</feature>
<feature type="compositionally biased region" description="Gly residues" evidence="13">
    <location>
        <begin position="9"/>
        <end position="20"/>
    </location>
</feature>
<dbReference type="PRINTS" id="PR00420">
    <property type="entry name" value="RNGMNOXGNASE"/>
</dbReference>
<dbReference type="Pfam" id="PF01593">
    <property type="entry name" value="Amino_oxidase"/>
    <property type="match status" value="2"/>
</dbReference>
<evidence type="ECO:0000313" key="16">
    <source>
        <dbReference type="Proteomes" id="UP001611548"/>
    </source>
</evidence>
<dbReference type="GO" id="GO:0004729">
    <property type="term" value="F:oxygen-dependent protoporphyrinogen oxidase activity"/>
    <property type="evidence" value="ECO:0007669"/>
    <property type="project" value="UniProtKB-EC"/>
</dbReference>
<evidence type="ECO:0000256" key="11">
    <source>
        <dbReference type="ARBA" id="ARBA00023133"/>
    </source>
</evidence>
<keyword evidence="8 12" id="KW-0285">Flavoprotein</keyword>
<dbReference type="SUPFAM" id="SSF54373">
    <property type="entry name" value="FAD-linked reductases, C-terminal domain"/>
    <property type="match status" value="1"/>
</dbReference>
<evidence type="ECO:0000313" key="15">
    <source>
        <dbReference type="EMBL" id="MFI1962745.1"/>
    </source>
</evidence>
<evidence type="ECO:0000256" key="1">
    <source>
        <dbReference type="ARBA" id="ARBA00001755"/>
    </source>
</evidence>
<comment type="caution">
    <text evidence="15">The sequence shown here is derived from an EMBL/GenBank/DDBJ whole genome shotgun (WGS) entry which is preliminary data.</text>
</comment>
<dbReference type="InterPro" id="IPR050464">
    <property type="entry name" value="Zeta_carotene_desat/Oxidored"/>
</dbReference>
<feature type="domain" description="Amine oxidase" evidence="14">
    <location>
        <begin position="429"/>
        <end position="623"/>
    </location>
</feature>
<evidence type="ECO:0000256" key="12">
    <source>
        <dbReference type="RuleBase" id="RU364052"/>
    </source>
</evidence>
<evidence type="ECO:0000256" key="3">
    <source>
        <dbReference type="ARBA" id="ARBA00002185"/>
    </source>
</evidence>
<dbReference type="NCBIfam" id="TIGR00562">
    <property type="entry name" value="proto_IX_ox"/>
    <property type="match status" value="1"/>
</dbReference>